<proteinExistence type="predicted"/>
<feature type="signal peptide" evidence="1">
    <location>
        <begin position="1"/>
        <end position="22"/>
    </location>
</feature>
<dbReference type="EMBL" id="KQ417921">
    <property type="protein sequence ID" value="KOF89727.1"/>
    <property type="molecule type" value="Genomic_DNA"/>
</dbReference>
<dbReference type="AlphaFoldDB" id="A0A0L8HKI9"/>
<evidence type="ECO:0000313" key="2">
    <source>
        <dbReference type="EMBL" id="KOF89727.1"/>
    </source>
</evidence>
<protein>
    <recommendedName>
        <fullName evidence="3">Small cardioactive peptide-related peptide</fullName>
    </recommendedName>
</protein>
<feature type="chain" id="PRO_5005583839" description="Small cardioactive peptide-related peptide" evidence="1">
    <location>
        <begin position="23"/>
        <end position="106"/>
    </location>
</feature>
<sequence length="106" mass="12047">MFCKHLSFVAITICFLLVLAKTENEIQQKNINFDQRTWRNMRSNGYLALPRQGRSDNQPDYTCCGMPLTKYVGICPIGMECCPGLKKVLQKSGQRTIYSVCVADAY</sequence>
<accession>A0A0L8HKI9</accession>
<gene>
    <name evidence="2" type="ORF">OCBIM_22012626mg</name>
</gene>
<dbReference type="OrthoDB" id="10269012at2759"/>
<evidence type="ECO:0008006" key="3">
    <source>
        <dbReference type="Google" id="ProtNLM"/>
    </source>
</evidence>
<organism evidence="2">
    <name type="scientific">Octopus bimaculoides</name>
    <name type="common">California two-spotted octopus</name>
    <dbReference type="NCBI Taxonomy" id="37653"/>
    <lineage>
        <taxon>Eukaryota</taxon>
        <taxon>Metazoa</taxon>
        <taxon>Spiralia</taxon>
        <taxon>Lophotrochozoa</taxon>
        <taxon>Mollusca</taxon>
        <taxon>Cephalopoda</taxon>
        <taxon>Coleoidea</taxon>
        <taxon>Octopodiformes</taxon>
        <taxon>Octopoda</taxon>
        <taxon>Incirrata</taxon>
        <taxon>Octopodidae</taxon>
        <taxon>Octopus</taxon>
    </lineage>
</organism>
<name>A0A0L8HKI9_OCTBM</name>
<dbReference type="KEGG" id="obi:106870130"/>
<reference evidence="2" key="1">
    <citation type="submission" date="2015-07" db="EMBL/GenBank/DDBJ databases">
        <title>MeaNS - Measles Nucleotide Surveillance Program.</title>
        <authorList>
            <person name="Tran T."/>
            <person name="Druce J."/>
        </authorList>
    </citation>
    <scope>NUCLEOTIDE SEQUENCE</scope>
    <source>
        <strain evidence="2">UCB-OBI-ISO-001</strain>
        <tissue evidence="2">Gonad</tissue>
    </source>
</reference>
<keyword evidence="1" id="KW-0732">Signal</keyword>
<evidence type="ECO:0000256" key="1">
    <source>
        <dbReference type="SAM" id="SignalP"/>
    </source>
</evidence>